<dbReference type="Proteomes" id="UP000270296">
    <property type="component" value="Unassembled WGS sequence"/>
</dbReference>
<evidence type="ECO:0000313" key="2">
    <source>
        <dbReference type="Proteomes" id="UP000270296"/>
    </source>
</evidence>
<dbReference type="AlphaFoldDB" id="A0A183INA4"/>
<name>A0A183INA4_9BILA</name>
<keyword evidence="2" id="KW-1185">Reference proteome</keyword>
<evidence type="ECO:0000313" key="3">
    <source>
        <dbReference type="WBParaSite" id="SBAD_0000531001-mRNA-1"/>
    </source>
</evidence>
<accession>A0A183INA4</accession>
<reference evidence="1 2" key="2">
    <citation type="submission" date="2018-11" db="EMBL/GenBank/DDBJ databases">
        <authorList>
            <consortium name="Pathogen Informatics"/>
        </authorList>
    </citation>
    <scope>NUCLEOTIDE SEQUENCE [LARGE SCALE GENOMIC DNA]</scope>
</reference>
<protein>
    <submittedName>
        <fullName evidence="3">Secreted protein</fullName>
    </submittedName>
</protein>
<evidence type="ECO:0000313" key="1">
    <source>
        <dbReference type="EMBL" id="VDP06262.1"/>
    </source>
</evidence>
<reference evidence="3" key="1">
    <citation type="submission" date="2016-06" db="UniProtKB">
        <authorList>
            <consortium name="WormBaseParasite"/>
        </authorList>
    </citation>
    <scope>IDENTIFICATION</scope>
</reference>
<dbReference type="EMBL" id="UZAM01008753">
    <property type="protein sequence ID" value="VDP06262.1"/>
    <property type="molecule type" value="Genomic_DNA"/>
</dbReference>
<dbReference type="WBParaSite" id="SBAD_0000531001-mRNA-1">
    <property type="protein sequence ID" value="SBAD_0000531001-mRNA-1"/>
    <property type="gene ID" value="SBAD_0000531001"/>
</dbReference>
<gene>
    <name evidence="1" type="ORF">SBAD_LOCUS5100</name>
</gene>
<proteinExistence type="predicted"/>
<organism evidence="3">
    <name type="scientific">Soboliphyme baturini</name>
    <dbReference type="NCBI Taxonomy" id="241478"/>
    <lineage>
        <taxon>Eukaryota</taxon>
        <taxon>Metazoa</taxon>
        <taxon>Ecdysozoa</taxon>
        <taxon>Nematoda</taxon>
        <taxon>Enoplea</taxon>
        <taxon>Dorylaimia</taxon>
        <taxon>Dioctophymatida</taxon>
        <taxon>Dioctophymatoidea</taxon>
        <taxon>Soboliphymatidae</taxon>
        <taxon>Soboliphyme</taxon>
    </lineage>
</organism>
<sequence length="79" mass="8777">MATRHRRWPYESEYTASGNDAVLCCVVLLHFSTAHLPLVLLVPSGAEHEALIQRKSGKDNIPISALTYFHAMLCGYASF</sequence>